<evidence type="ECO:0000313" key="2">
    <source>
        <dbReference type="EnsemblPlants" id="cds.novel_model_3357_5bd9a17a"/>
    </source>
</evidence>
<keyword evidence="3" id="KW-1185">Reference proteome</keyword>
<sequence>MLTNIVFLSMLLLWKKTPNILSSTTPTRQGRMMICWYILSHLVRLIHVLMNLLYLHMPRS</sequence>
<organism evidence="2 3">
    <name type="scientific">Cannabis sativa</name>
    <name type="common">Hemp</name>
    <name type="synonym">Marijuana</name>
    <dbReference type="NCBI Taxonomy" id="3483"/>
    <lineage>
        <taxon>Eukaryota</taxon>
        <taxon>Viridiplantae</taxon>
        <taxon>Streptophyta</taxon>
        <taxon>Embryophyta</taxon>
        <taxon>Tracheophyta</taxon>
        <taxon>Spermatophyta</taxon>
        <taxon>Magnoliopsida</taxon>
        <taxon>eudicotyledons</taxon>
        <taxon>Gunneridae</taxon>
        <taxon>Pentapetalae</taxon>
        <taxon>rosids</taxon>
        <taxon>fabids</taxon>
        <taxon>Rosales</taxon>
        <taxon>Cannabaceae</taxon>
        <taxon>Cannabis</taxon>
    </lineage>
</organism>
<dbReference type="EnsemblPlants" id="novel_model_3357_5bd9a17a">
    <property type="protein sequence ID" value="cds.novel_model_3357_5bd9a17a"/>
    <property type="gene ID" value="novel_gene_1777_5bd9a17a"/>
</dbReference>
<reference evidence="2" key="1">
    <citation type="submission" date="2018-11" db="EMBL/GenBank/DDBJ databases">
        <authorList>
            <person name="Grassa J C."/>
        </authorList>
    </citation>
    <scope>NUCLEOTIDE SEQUENCE [LARGE SCALE GENOMIC DNA]</scope>
</reference>
<keyword evidence="1" id="KW-1133">Transmembrane helix</keyword>
<reference evidence="2" key="2">
    <citation type="submission" date="2021-03" db="UniProtKB">
        <authorList>
            <consortium name="EnsemblPlants"/>
        </authorList>
    </citation>
    <scope>IDENTIFICATION</scope>
</reference>
<dbReference type="Gramene" id="novel_model_3357_5bd9a17a">
    <property type="protein sequence ID" value="cds.novel_model_3357_5bd9a17a"/>
    <property type="gene ID" value="novel_gene_1777_5bd9a17a"/>
</dbReference>
<name>A0A803QZS5_CANSA</name>
<dbReference type="AlphaFoldDB" id="A0A803QZS5"/>
<dbReference type="EMBL" id="UZAU01000279">
    <property type="status" value="NOT_ANNOTATED_CDS"/>
    <property type="molecule type" value="Genomic_DNA"/>
</dbReference>
<keyword evidence="1" id="KW-0472">Membrane</keyword>
<evidence type="ECO:0000313" key="3">
    <source>
        <dbReference type="Proteomes" id="UP000596661"/>
    </source>
</evidence>
<dbReference type="Proteomes" id="UP000596661">
    <property type="component" value="Chromosome 3"/>
</dbReference>
<feature type="transmembrane region" description="Helical" evidence="1">
    <location>
        <begin position="34"/>
        <end position="55"/>
    </location>
</feature>
<protein>
    <submittedName>
        <fullName evidence="2">Uncharacterized protein</fullName>
    </submittedName>
</protein>
<accession>A0A803QZS5</accession>
<proteinExistence type="predicted"/>
<keyword evidence="1" id="KW-0812">Transmembrane</keyword>
<evidence type="ECO:0000256" key="1">
    <source>
        <dbReference type="SAM" id="Phobius"/>
    </source>
</evidence>